<protein>
    <submittedName>
        <fullName evidence="1">Uncharacterized protein</fullName>
    </submittedName>
</protein>
<dbReference type="AlphaFoldDB" id="A0A317T523"/>
<dbReference type="SUPFAM" id="SSF56209">
    <property type="entry name" value="Nitrile hydratase alpha chain"/>
    <property type="match status" value="1"/>
</dbReference>
<dbReference type="InterPro" id="IPR036648">
    <property type="entry name" value="CN_Hdrase_a/SCN_Hdrase_g_sf"/>
</dbReference>
<comment type="caution">
    <text evidence="1">The sequence shown here is derived from an EMBL/GenBank/DDBJ whole genome shotgun (WGS) entry which is preliminary data.</text>
</comment>
<name>A0A317T523_9CHLB</name>
<keyword evidence="2" id="KW-1185">Reference proteome</keyword>
<evidence type="ECO:0000313" key="2">
    <source>
        <dbReference type="Proteomes" id="UP000246278"/>
    </source>
</evidence>
<proteinExistence type="predicted"/>
<evidence type="ECO:0000313" key="1">
    <source>
        <dbReference type="EMBL" id="PWW81734.1"/>
    </source>
</evidence>
<dbReference type="OrthoDB" id="9934781at2"/>
<reference evidence="2" key="1">
    <citation type="submission" date="2017-10" db="EMBL/GenBank/DDBJ databases">
        <authorList>
            <person name="Gaisin V.A."/>
            <person name="Rysina M.S."/>
            <person name="Grouzdev D.S."/>
        </authorList>
    </citation>
    <scope>NUCLEOTIDE SEQUENCE [LARGE SCALE GENOMIC DNA]</scope>
    <source>
        <strain evidence="2">V1</strain>
    </source>
</reference>
<dbReference type="Proteomes" id="UP000246278">
    <property type="component" value="Unassembled WGS sequence"/>
</dbReference>
<dbReference type="GO" id="GO:0003824">
    <property type="term" value="F:catalytic activity"/>
    <property type="evidence" value="ECO:0007669"/>
    <property type="project" value="InterPro"/>
</dbReference>
<dbReference type="EMBL" id="PDNZ01000005">
    <property type="protein sequence ID" value="PWW81734.1"/>
    <property type="molecule type" value="Genomic_DNA"/>
</dbReference>
<accession>A0A317T523</accession>
<dbReference type="RefSeq" id="WP_110023382.1">
    <property type="nucleotide sequence ID" value="NZ_PDNZ01000005.1"/>
</dbReference>
<dbReference type="GO" id="GO:0046914">
    <property type="term" value="F:transition metal ion binding"/>
    <property type="evidence" value="ECO:0007669"/>
    <property type="project" value="InterPro"/>
</dbReference>
<sequence length="85" mass="9008">MPAKKSRAYQNRQKALILQALTDAKFRKLLQENPKKALGTAKLTVEMKKEVQLVLAAVKGINSQISALADELLCANGGGCGIAAG</sequence>
<gene>
    <name evidence="1" type="ORF">CR164_07790</name>
</gene>
<organism evidence="1 2">
    <name type="scientific">Prosthecochloris marina</name>
    <dbReference type="NCBI Taxonomy" id="2017681"/>
    <lineage>
        <taxon>Bacteria</taxon>
        <taxon>Pseudomonadati</taxon>
        <taxon>Chlorobiota</taxon>
        <taxon>Chlorobiia</taxon>
        <taxon>Chlorobiales</taxon>
        <taxon>Chlorobiaceae</taxon>
        <taxon>Prosthecochloris</taxon>
    </lineage>
</organism>